<evidence type="ECO:0000313" key="2">
    <source>
        <dbReference type="EMBL" id="GHD62008.1"/>
    </source>
</evidence>
<evidence type="ECO:0000256" key="1">
    <source>
        <dbReference type="SAM" id="Phobius"/>
    </source>
</evidence>
<gene>
    <name evidence="2" type="ORF">GCM10007350_17270</name>
</gene>
<feature type="transmembrane region" description="Helical" evidence="1">
    <location>
        <begin position="38"/>
        <end position="55"/>
    </location>
</feature>
<reference evidence="3" key="1">
    <citation type="journal article" date="2019" name="Int. J. Syst. Evol. Microbiol.">
        <title>The Global Catalogue of Microorganisms (GCM) 10K type strain sequencing project: providing services to taxonomists for standard genome sequencing and annotation.</title>
        <authorList>
            <consortium name="The Broad Institute Genomics Platform"/>
            <consortium name="The Broad Institute Genome Sequencing Center for Infectious Disease"/>
            <person name="Wu L."/>
            <person name="Ma J."/>
        </authorList>
    </citation>
    <scope>NUCLEOTIDE SEQUENCE [LARGE SCALE GENOMIC DNA]</scope>
    <source>
        <strain evidence="3">KCTC 23701</strain>
    </source>
</reference>
<protein>
    <submittedName>
        <fullName evidence="2">Uncharacterized protein</fullName>
    </submittedName>
</protein>
<accession>A0ABQ3H262</accession>
<keyword evidence="3" id="KW-1185">Reference proteome</keyword>
<comment type="caution">
    <text evidence="2">The sequence shown here is derived from an EMBL/GenBank/DDBJ whole genome shotgun (WGS) entry which is preliminary data.</text>
</comment>
<dbReference type="RefSeq" id="WP_189459901.1">
    <property type="nucleotide sequence ID" value="NZ_BMYO01000004.1"/>
</dbReference>
<organism evidence="2 3">
    <name type="scientific">Jeongeupia chitinilytica</name>
    <dbReference type="NCBI Taxonomy" id="1041641"/>
    <lineage>
        <taxon>Bacteria</taxon>
        <taxon>Pseudomonadati</taxon>
        <taxon>Pseudomonadota</taxon>
        <taxon>Betaproteobacteria</taxon>
        <taxon>Neisseriales</taxon>
        <taxon>Chitinibacteraceae</taxon>
        <taxon>Jeongeupia</taxon>
    </lineage>
</organism>
<name>A0ABQ3H262_9NEIS</name>
<dbReference type="Proteomes" id="UP000604737">
    <property type="component" value="Unassembled WGS sequence"/>
</dbReference>
<keyword evidence="1" id="KW-0812">Transmembrane</keyword>
<dbReference type="EMBL" id="BMYO01000004">
    <property type="protein sequence ID" value="GHD62008.1"/>
    <property type="molecule type" value="Genomic_DNA"/>
</dbReference>
<proteinExistence type="predicted"/>
<evidence type="ECO:0000313" key="3">
    <source>
        <dbReference type="Proteomes" id="UP000604737"/>
    </source>
</evidence>
<keyword evidence="1" id="KW-0472">Membrane</keyword>
<sequence>MYSNEQPEGQDVHRRHVASPLEWLANLPVIPPRHRTKVRMVGLLLGAVLLMYWLVPRWGVSPFHSRQDGLDYYPYFTDVQSPRFQSSAPARMPDTVVAVGWPGWRLEQYAKRDGEANGWLVLRNADGSVRWQQVADNGNWLGDYRLKPGSAHWAWFGGWVVELQSPQVDAARLYLAPDGSPRLIRQWPNAQARATLKALGA</sequence>
<keyword evidence="1" id="KW-1133">Transmembrane helix</keyword>